<accession>A0A4Z1SSM1</accession>
<evidence type="ECO:0000256" key="1">
    <source>
        <dbReference type="ARBA" id="ARBA00006227"/>
    </source>
</evidence>
<gene>
    <name evidence="4" type="ORF">GMRT_13502</name>
</gene>
<dbReference type="EMBL" id="VDLU01000003">
    <property type="protein sequence ID" value="TNJ27985.1"/>
    <property type="molecule type" value="Genomic_DNA"/>
</dbReference>
<dbReference type="PANTHER" id="PTHR11545:SF3">
    <property type="entry name" value="LARGE RIBOSOMAL SUBUNIT PROTEIN UL13"/>
    <property type="match status" value="1"/>
</dbReference>
<evidence type="ECO:0000313" key="5">
    <source>
        <dbReference type="Proteomes" id="UP000315496"/>
    </source>
</evidence>
<dbReference type="VEuPathDB" id="GiardiaDB:GMRT_13502"/>
<reference evidence="4 5" key="1">
    <citation type="submission" date="2019-05" db="EMBL/GenBank/DDBJ databases">
        <title>The compact genome of Giardia muris reveals important steps in the evolution of intestinal protozoan parasites.</title>
        <authorList>
            <person name="Xu F."/>
            <person name="Jimenez-Gonzalez A."/>
            <person name="Einarsson E."/>
            <person name="Astvaldsson A."/>
            <person name="Peirasmaki D."/>
            <person name="Eckmann L."/>
            <person name="Andersson J.O."/>
            <person name="Svard S.G."/>
            <person name="Jerlstrom-Hultqvist J."/>
        </authorList>
    </citation>
    <scope>NUCLEOTIDE SEQUENCE [LARGE SCALE GENOMIC DNA]</scope>
    <source>
        <strain evidence="4 5">Roberts-Thomson</strain>
    </source>
</reference>
<dbReference type="HAMAP" id="MF_01366">
    <property type="entry name" value="Ribosomal_uL13"/>
    <property type="match status" value="1"/>
</dbReference>
<dbReference type="GO" id="GO:0003729">
    <property type="term" value="F:mRNA binding"/>
    <property type="evidence" value="ECO:0007669"/>
    <property type="project" value="TreeGrafter"/>
</dbReference>
<dbReference type="InterPro" id="IPR005755">
    <property type="entry name" value="Ribosomal_uL13_euk/arc"/>
</dbReference>
<proteinExistence type="inferred from homology"/>
<keyword evidence="3" id="KW-0687">Ribonucleoprotein</keyword>
<sequence>MIDQPECLYDPSTELVLDCRGHILGRVASVVAKELLQGRKVTLLRCEQIVLSGSFRDVKTRFLKKMNKRVNYNHKRGPFHFRAPSAIARRTIRGMIPYKTHRGMEALGRLKVFDGIPTSYANKKRLVCPLALAHLNLAHTTNRCELGRVSHEIGWQHYEDVKKFEARREDESARWSAAREDFDKRVEKAMESDAELKAINAELAKYGY</sequence>
<dbReference type="AlphaFoldDB" id="A0A4Z1SSM1"/>
<comment type="similarity">
    <text evidence="1">Belongs to the universal ribosomal protein uL13 family.</text>
</comment>
<organism evidence="4 5">
    <name type="scientific">Giardia muris</name>
    <dbReference type="NCBI Taxonomy" id="5742"/>
    <lineage>
        <taxon>Eukaryota</taxon>
        <taxon>Metamonada</taxon>
        <taxon>Diplomonadida</taxon>
        <taxon>Hexamitidae</taxon>
        <taxon>Giardiinae</taxon>
        <taxon>Giardia</taxon>
    </lineage>
</organism>
<dbReference type="GO" id="GO:0006412">
    <property type="term" value="P:translation"/>
    <property type="evidence" value="ECO:0007669"/>
    <property type="project" value="InterPro"/>
</dbReference>
<dbReference type="NCBIfam" id="TIGR01077">
    <property type="entry name" value="L13_A_E"/>
    <property type="match status" value="1"/>
</dbReference>
<evidence type="ECO:0000313" key="4">
    <source>
        <dbReference type="EMBL" id="TNJ27985.1"/>
    </source>
</evidence>
<dbReference type="InterPro" id="IPR036899">
    <property type="entry name" value="Ribosomal_uL13_sf"/>
</dbReference>
<dbReference type="Gene3D" id="3.90.1180.10">
    <property type="entry name" value="Ribosomal protein L13"/>
    <property type="match status" value="1"/>
</dbReference>
<keyword evidence="2 4" id="KW-0689">Ribosomal protein</keyword>
<dbReference type="GO" id="GO:0003735">
    <property type="term" value="F:structural constituent of ribosome"/>
    <property type="evidence" value="ECO:0007669"/>
    <property type="project" value="InterPro"/>
</dbReference>
<evidence type="ECO:0000256" key="3">
    <source>
        <dbReference type="ARBA" id="ARBA00023274"/>
    </source>
</evidence>
<dbReference type="Pfam" id="PF00572">
    <property type="entry name" value="Ribosomal_L13"/>
    <property type="match status" value="1"/>
</dbReference>
<keyword evidence="5" id="KW-1185">Reference proteome</keyword>
<dbReference type="GO" id="GO:0022625">
    <property type="term" value="C:cytosolic large ribosomal subunit"/>
    <property type="evidence" value="ECO:0007669"/>
    <property type="project" value="TreeGrafter"/>
</dbReference>
<dbReference type="GO" id="GO:0017148">
    <property type="term" value="P:negative regulation of translation"/>
    <property type="evidence" value="ECO:0007669"/>
    <property type="project" value="TreeGrafter"/>
</dbReference>
<name>A0A4Z1SSM1_GIAMU</name>
<dbReference type="InterPro" id="IPR005822">
    <property type="entry name" value="Ribosomal_uL13"/>
</dbReference>
<dbReference type="SUPFAM" id="SSF52161">
    <property type="entry name" value="Ribosomal protein L13"/>
    <property type="match status" value="1"/>
</dbReference>
<dbReference type="Proteomes" id="UP000315496">
    <property type="component" value="Chromosome 3"/>
</dbReference>
<dbReference type="OrthoDB" id="1882297at2759"/>
<protein>
    <submittedName>
        <fullName evidence="4">Ribosomal protein L13a</fullName>
    </submittedName>
</protein>
<dbReference type="FunFam" id="3.90.1180.10:FF:000002">
    <property type="entry name" value="60S ribosomal protein L16"/>
    <property type="match status" value="1"/>
</dbReference>
<comment type="caution">
    <text evidence="4">The sequence shown here is derived from an EMBL/GenBank/DDBJ whole genome shotgun (WGS) entry which is preliminary data.</text>
</comment>
<evidence type="ECO:0000256" key="2">
    <source>
        <dbReference type="ARBA" id="ARBA00022980"/>
    </source>
</evidence>
<dbReference type="PANTHER" id="PTHR11545">
    <property type="entry name" value="RIBOSOMAL PROTEIN L13"/>
    <property type="match status" value="1"/>
</dbReference>